<name>A0A183EXV6_9BILA</name>
<dbReference type="Proteomes" id="UP000271098">
    <property type="component" value="Unassembled WGS sequence"/>
</dbReference>
<gene>
    <name evidence="1" type="ORF">GPUH_LOCUS25796</name>
</gene>
<dbReference type="WBParaSite" id="GPUH_0002582701-mRNA-1">
    <property type="protein sequence ID" value="GPUH_0002582701-mRNA-1"/>
    <property type="gene ID" value="GPUH_0002582701"/>
</dbReference>
<organism evidence="3">
    <name type="scientific">Gongylonema pulchrum</name>
    <dbReference type="NCBI Taxonomy" id="637853"/>
    <lineage>
        <taxon>Eukaryota</taxon>
        <taxon>Metazoa</taxon>
        <taxon>Ecdysozoa</taxon>
        <taxon>Nematoda</taxon>
        <taxon>Chromadorea</taxon>
        <taxon>Rhabditida</taxon>
        <taxon>Spirurina</taxon>
        <taxon>Spiruromorpha</taxon>
        <taxon>Spiruroidea</taxon>
        <taxon>Gongylonematidae</taxon>
        <taxon>Gongylonema</taxon>
    </lineage>
</organism>
<evidence type="ECO:0000313" key="1">
    <source>
        <dbReference type="EMBL" id="VDN44678.1"/>
    </source>
</evidence>
<sequence>MESQFQSDSFKRFEMLLKKTETFSHCLSAGDVEMAGARQIFGVASNLESLSQKGFS</sequence>
<reference evidence="3" key="1">
    <citation type="submission" date="2016-06" db="UniProtKB">
        <authorList>
            <consortium name="WormBaseParasite"/>
        </authorList>
    </citation>
    <scope>IDENTIFICATION</scope>
</reference>
<evidence type="ECO:0000313" key="2">
    <source>
        <dbReference type="Proteomes" id="UP000271098"/>
    </source>
</evidence>
<protein>
    <submittedName>
        <fullName evidence="3">Four helix bundle protein</fullName>
    </submittedName>
</protein>
<dbReference type="AlphaFoldDB" id="A0A183EXV6"/>
<dbReference type="OrthoDB" id="5872535at2759"/>
<accession>A0A183EXV6</accession>
<dbReference type="EMBL" id="UYRT01106917">
    <property type="protein sequence ID" value="VDN44678.1"/>
    <property type="molecule type" value="Genomic_DNA"/>
</dbReference>
<reference evidence="1 2" key="2">
    <citation type="submission" date="2018-11" db="EMBL/GenBank/DDBJ databases">
        <authorList>
            <consortium name="Pathogen Informatics"/>
        </authorList>
    </citation>
    <scope>NUCLEOTIDE SEQUENCE [LARGE SCALE GENOMIC DNA]</scope>
</reference>
<proteinExistence type="predicted"/>
<evidence type="ECO:0000313" key="3">
    <source>
        <dbReference type="WBParaSite" id="GPUH_0002582701-mRNA-1"/>
    </source>
</evidence>
<keyword evidence="2" id="KW-1185">Reference proteome</keyword>